<dbReference type="SUPFAM" id="SSF53474">
    <property type="entry name" value="alpha/beta-Hydrolases"/>
    <property type="match status" value="1"/>
</dbReference>
<dbReference type="GO" id="GO:0006508">
    <property type="term" value="P:proteolysis"/>
    <property type="evidence" value="ECO:0007669"/>
    <property type="project" value="UniProtKB-KW"/>
</dbReference>
<dbReference type="InterPro" id="IPR008758">
    <property type="entry name" value="Peptidase_S28"/>
</dbReference>
<accession>A0A9Q0KX28</accession>
<comment type="similarity">
    <text evidence="1">Belongs to the peptidase S28 family.</text>
</comment>
<keyword evidence="4" id="KW-0378">Hydrolase</keyword>
<dbReference type="EMBL" id="JAMYWD010000002">
    <property type="protein sequence ID" value="KAJ4978281.1"/>
    <property type="molecule type" value="Genomic_DNA"/>
</dbReference>
<keyword evidence="3" id="KW-0732">Signal</keyword>
<comment type="caution">
    <text evidence="6">The sequence shown here is derived from an EMBL/GenBank/DDBJ whole genome shotgun (WGS) entry which is preliminary data.</text>
</comment>
<dbReference type="InterPro" id="IPR029058">
    <property type="entry name" value="AB_hydrolase_fold"/>
</dbReference>
<dbReference type="AlphaFoldDB" id="A0A9Q0KX28"/>
<evidence type="ECO:0000313" key="7">
    <source>
        <dbReference type="Proteomes" id="UP001141806"/>
    </source>
</evidence>
<evidence type="ECO:0000256" key="5">
    <source>
        <dbReference type="ARBA" id="ARBA00023180"/>
    </source>
</evidence>
<evidence type="ECO:0000256" key="1">
    <source>
        <dbReference type="ARBA" id="ARBA00011079"/>
    </source>
</evidence>
<keyword evidence="5" id="KW-0325">Glycoprotein</keyword>
<reference evidence="6" key="1">
    <citation type="journal article" date="2023" name="Plant J.">
        <title>The genome of the king protea, Protea cynaroides.</title>
        <authorList>
            <person name="Chang J."/>
            <person name="Duong T.A."/>
            <person name="Schoeman C."/>
            <person name="Ma X."/>
            <person name="Roodt D."/>
            <person name="Barker N."/>
            <person name="Li Z."/>
            <person name="Van de Peer Y."/>
            <person name="Mizrachi E."/>
        </authorList>
    </citation>
    <scope>NUCLEOTIDE SEQUENCE</scope>
    <source>
        <tissue evidence="6">Young leaves</tissue>
    </source>
</reference>
<organism evidence="6 7">
    <name type="scientific">Protea cynaroides</name>
    <dbReference type="NCBI Taxonomy" id="273540"/>
    <lineage>
        <taxon>Eukaryota</taxon>
        <taxon>Viridiplantae</taxon>
        <taxon>Streptophyta</taxon>
        <taxon>Embryophyta</taxon>
        <taxon>Tracheophyta</taxon>
        <taxon>Spermatophyta</taxon>
        <taxon>Magnoliopsida</taxon>
        <taxon>Proteales</taxon>
        <taxon>Proteaceae</taxon>
        <taxon>Protea</taxon>
    </lineage>
</organism>
<dbReference type="Gene3D" id="3.40.50.1820">
    <property type="entry name" value="alpha/beta hydrolase"/>
    <property type="match status" value="2"/>
</dbReference>
<keyword evidence="2" id="KW-0645">Protease</keyword>
<gene>
    <name evidence="6" type="ORF">NE237_009061</name>
</gene>
<evidence type="ECO:0000256" key="3">
    <source>
        <dbReference type="ARBA" id="ARBA00022729"/>
    </source>
</evidence>
<evidence type="ECO:0008006" key="8">
    <source>
        <dbReference type="Google" id="ProtNLM"/>
    </source>
</evidence>
<dbReference type="GO" id="GO:0070008">
    <property type="term" value="F:serine-type exopeptidase activity"/>
    <property type="evidence" value="ECO:0007669"/>
    <property type="project" value="InterPro"/>
</dbReference>
<dbReference type="PANTHER" id="PTHR11010:SF96">
    <property type="entry name" value="LYSOSOMAL PRO-X CARBOXYPEPTIDASE-LIKE ISOFORM X1"/>
    <property type="match status" value="1"/>
</dbReference>
<evidence type="ECO:0000256" key="4">
    <source>
        <dbReference type="ARBA" id="ARBA00022801"/>
    </source>
</evidence>
<keyword evidence="7" id="KW-1185">Reference proteome</keyword>
<dbReference type="Pfam" id="PF05577">
    <property type="entry name" value="Peptidase_S28"/>
    <property type="match status" value="2"/>
</dbReference>
<proteinExistence type="inferred from homology"/>
<sequence length="412" mass="45850">MTTVLNGTGRLNTPRLGVVDRTRVKNHGGLIETIADIKPSSSSDDLQTFFYTQTLDHFNYRPESYTTFQQRYVINCKYWGGANSSAPIFVYLGEESNLDFDLGGVGFFNDNAARFKALIVYIEHRYYGQSVPYGSRKEAFQNASTLGYFSSSQALADYAEVIIDLKKNLSAEASPVIVVGGSYGGMLASWFRLKYPHVAFGALASSAPILYFDHITPEDGYYSIVTKDFRDYLDSTYSSAAQYNSPPNYPVSMICKAMDETPKETDILSRAFAGLVGYRGNSSCYDTNIYNYPSETLVGWSWQTCSEMVMPIGHGSNNTMFQAAPFNLSGFIKSCKRKYGVSPRPHWITTQFGGYDIKRILKRFGSNIIFSNGLKDPYSSGGVLESLSPSLIAIHTKNGMSYIYSTFLLVKS</sequence>
<dbReference type="OrthoDB" id="2130629at2759"/>
<dbReference type="GO" id="GO:0008239">
    <property type="term" value="F:dipeptidyl-peptidase activity"/>
    <property type="evidence" value="ECO:0007669"/>
    <property type="project" value="TreeGrafter"/>
</dbReference>
<dbReference type="PANTHER" id="PTHR11010">
    <property type="entry name" value="PROTEASE S28 PRO-X CARBOXYPEPTIDASE-RELATED"/>
    <property type="match status" value="1"/>
</dbReference>
<evidence type="ECO:0000256" key="2">
    <source>
        <dbReference type="ARBA" id="ARBA00022670"/>
    </source>
</evidence>
<name>A0A9Q0KX28_9MAGN</name>
<protein>
    <recommendedName>
        <fullName evidence="8">Lysosomal Pro-X carboxypeptidase</fullName>
    </recommendedName>
</protein>
<evidence type="ECO:0000313" key="6">
    <source>
        <dbReference type="EMBL" id="KAJ4978281.1"/>
    </source>
</evidence>
<dbReference type="Proteomes" id="UP001141806">
    <property type="component" value="Unassembled WGS sequence"/>
</dbReference>